<dbReference type="STRING" id="6205.A0A0R3WHW5"/>
<dbReference type="InterPro" id="IPR021346">
    <property type="entry name" value="Tma16"/>
</dbReference>
<dbReference type="Pfam" id="PF11176">
    <property type="entry name" value="Tma16"/>
    <property type="match status" value="1"/>
</dbReference>
<comment type="similarity">
    <text evidence="1">Belongs to the TMA16 family.</text>
</comment>
<dbReference type="PANTHER" id="PTHR13349">
    <property type="entry name" value="TRANSLATION MACHINERY-ASSOCIATED PROTEIN 16"/>
    <property type="match status" value="1"/>
</dbReference>
<dbReference type="AlphaFoldDB" id="A0A0R3WHW5"/>
<keyword evidence="3" id="KW-1185">Reference proteome</keyword>
<gene>
    <name evidence="2" type="ORF">TTAC_LOCUS155</name>
</gene>
<reference evidence="2 3" key="2">
    <citation type="submission" date="2018-11" db="EMBL/GenBank/DDBJ databases">
        <authorList>
            <consortium name="Pathogen Informatics"/>
        </authorList>
    </citation>
    <scope>NUCLEOTIDE SEQUENCE [LARGE SCALE GENOMIC DNA]</scope>
</reference>
<reference evidence="4" key="1">
    <citation type="submission" date="2017-02" db="UniProtKB">
        <authorList>
            <consortium name="WormBaseParasite"/>
        </authorList>
    </citation>
    <scope>IDENTIFICATION</scope>
</reference>
<evidence type="ECO:0000313" key="2">
    <source>
        <dbReference type="EMBL" id="VDM15991.1"/>
    </source>
</evidence>
<protein>
    <submittedName>
        <fullName evidence="4">LisH domain-containing protein</fullName>
    </submittedName>
</protein>
<dbReference type="GO" id="GO:0005634">
    <property type="term" value="C:nucleus"/>
    <property type="evidence" value="ECO:0007669"/>
    <property type="project" value="TreeGrafter"/>
</dbReference>
<dbReference type="EMBL" id="UYWX01000010">
    <property type="protein sequence ID" value="VDM15991.1"/>
    <property type="molecule type" value="Genomic_DNA"/>
</dbReference>
<proteinExistence type="inferred from homology"/>
<evidence type="ECO:0000256" key="1">
    <source>
        <dbReference type="ARBA" id="ARBA00034127"/>
    </source>
</evidence>
<sequence length="107" mass="12519">MMWFKENIPQHKTSLTVDDLRLLIVRYLHRFDLENKSEKKEAENCSISMAIDMTNELAKQEVQEFATIGLLVPNLTSKENLAKFMKWNGEIDKMVAFPMVRIKKSTK</sequence>
<name>A0A0R3WHW5_HYDTA</name>
<evidence type="ECO:0000313" key="4">
    <source>
        <dbReference type="WBParaSite" id="TTAC_0000015401-mRNA-1"/>
    </source>
</evidence>
<dbReference type="Proteomes" id="UP000274429">
    <property type="component" value="Unassembled WGS sequence"/>
</dbReference>
<dbReference type="InterPro" id="IPR038356">
    <property type="entry name" value="Tma16_sf"/>
</dbReference>
<organism evidence="4">
    <name type="scientific">Hydatigena taeniaeformis</name>
    <name type="common">Feline tapeworm</name>
    <name type="synonym">Taenia taeniaeformis</name>
    <dbReference type="NCBI Taxonomy" id="6205"/>
    <lineage>
        <taxon>Eukaryota</taxon>
        <taxon>Metazoa</taxon>
        <taxon>Spiralia</taxon>
        <taxon>Lophotrochozoa</taxon>
        <taxon>Platyhelminthes</taxon>
        <taxon>Cestoda</taxon>
        <taxon>Eucestoda</taxon>
        <taxon>Cyclophyllidea</taxon>
        <taxon>Taeniidae</taxon>
        <taxon>Hydatigera</taxon>
    </lineage>
</organism>
<dbReference type="WBParaSite" id="TTAC_0000015401-mRNA-1">
    <property type="protein sequence ID" value="TTAC_0000015401-mRNA-1"/>
    <property type="gene ID" value="TTAC_0000015401"/>
</dbReference>
<evidence type="ECO:0000313" key="3">
    <source>
        <dbReference type="Proteomes" id="UP000274429"/>
    </source>
</evidence>
<dbReference type="PANTHER" id="PTHR13349:SF2">
    <property type="entry name" value="TRANSLATION MACHINERY-ASSOCIATED PROTEIN 16"/>
    <property type="match status" value="1"/>
</dbReference>
<dbReference type="OrthoDB" id="270284at2759"/>
<dbReference type="Gene3D" id="1.20.1440.170">
    <property type="entry name" value="Translation machinery-associated protein 16-like"/>
    <property type="match status" value="1"/>
</dbReference>
<accession>A0A0R3WHW5</accession>